<keyword evidence="5 6" id="KW-0472">Membrane</keyword>
<comment type="subcellular location">
    <subcellularLocation>
        <location evidence="1">Cell membrane</location>
        <topology evidence="1">Multi-pass membrane protein</topology>
    </subcellularLocation>
</comment>
<feature type="transmembrane region" description="Helical" evidence="6">
    <location>
        <begin position="39"/>
        <end position="63"/>
    </location>
</feature>
<feature type="transmembrane region" description="Helical" evidence="6">
    <location>
        <begin position="69"/>
        <end position="88"/>
    </location>
</feature>
<dbReference type="PANTHER" id="PTHR40077:SF1">
    <property type="entry name" value="MEMBRANE PROTEIN"/>
    <property type="match status" value="1"/>
</dbReference>
<evidence type="ECO:0000256" key="4">
    <source>
        <dbReference type="ARBA" id="ARBA00022989"/>
    </source>
</evidence>
<dbReference type="OrthoDB" id="1121311at2"/>
<dbReference type="Proteomes" id="UP000480246">
    <property type="component" value="Unassembled WGS sequence"/>
</dbReference>
<feature type="transmembrane region" description="Helical" evidence="6">
    <location>
        <begin position="6"/>
        <end position="27"/>
    </location>
</feature>
<dbReference type="GO" id="GO:0005886">
    <property type="term" value="C:plasma membrane"/>
    <property type="evidence" value="ECO:0007669"/>
    <property type="project" value="UniProtKB-SubCell"/>
</dbReference>
<dbReference type="PANTHER" id="PTHR40077">
    <property type="entry name" value="MEMBRANE PROTEIN-RELATED"/>
    <property type="match status" value="1"/>
</dbReference>
<evidence type="ECO:0000313" key="9">
    <source>
        <dbReference type="Proteomes" id="UP000480246"/>
    </source>
</evidence>
<feature type="domain" description="DUF3817" evidence="7">
    <location>
        <begin position="8"/>
        <end position="94"/>
    </location>
</feature>
<dbReference type="EMBL" id="WEID01000026">
    <property type="protein sequence ID" value="KAB8138202.1"/>
    <property type="molecule type" value="Genomic_DNA"/>
</dbReference>
<gene>
    <name evidence="8" type="ORF">F9U64_06120</name>
</gene>
<dbReference type="InterPro" id="IPR023845">
    <property type="entry name" value="DUF3817_TM"/>
</dbReference>
<evidence type="ECO:0000313" key="8">
    <source>
        <dbReference type="EMBL" id="KAB8138202.1"/>
    </source>
</evidence>
<reference evidence="8 9" key="1">
    <citation type="submission" date="2019-10" db="EMBL/GenBank/DDBJ databases">
        <title>Gracilibacillus sp. nov. isolated from rice seeds.</title>
        <authorList>
            <person name="He S."/>
        </authorList>
    </citation>
    <scope>NUCLEOTIDE SEQUENCE [LARGE SCALE GENOMIC DNA]</scope>
    <source>
        <strain evidence="8 9">TD8</strain>
    </source>
</reference>
<dbReference type="AlphaFoldDB" id="A0A7C8GU73"/>
<evidence type="ECO:0000256" key="1">
    <source>
        <dbReference type="ARBA" id="ARBA00004651"/>
    </source>
</evidence>
<dbReference type="Pfam" id="PF12823">
    <property type="entry name" value="DUF3817"/>
    <property type="match status" value="1"/>
</dbReference>
<dbReference type="NCBIfam" id="TIGR03954">
    <property type="entry name" value="integ_memb_HG"/>
    <property type="match status" value="1"/>
</dbReference>
<accession>A0A7C8GU73</accession>
<evidence type="ECO:0000259" key="7">
    <source>
        <dbReference type="Pfam" id="PF12823"/>
    </source>
</evidence>
<proteinExistence type="predicted"/>
<dbReference type="RefSeq" id="WP_153402118.1">
    <property type="nucleotide sequence ID" value="NZ_ML762426.1"/>
</dbReference>
<protein>
    <submittedName>
        <fullName evidence="8">DUF3817 domain-containing protein</fullName>
    </submittedName>
</protein>
<keyword evidence="3 6" id="KW-0812">Transmembrane</keyword>
<organism evidence="8 9">
    <name type="scientific">Gracilibacillus oryzae</name>
    <dbReference type="NCBI Taxonomy" id="1672701"/>
    <lineage>
        <taxon>Bacteria</taxon>
        <taxon>Bacillati</taxon>
        <taxon>Bacillota</taxon>
        <taxon>Bacilli</taxon>
        <taxon>Bacillales</taxon>
        <taxon>Bacillaceae</taxon>
        <taxon>Gracilibacillus</taxon>
    </lineage>
</organism>
<evidence type="ECO:0000256" key="6">
    <source>
        <dbReference type="SAM" id="Phobius"/>
    </source>
</evidence>
<evidence type="ECO:0000256" key="3">
    <source>
        <dbReference type="ARBA" id="ARBA00022692"/>
    </source>
</evidence>
<sequence length="100" mass="11331">MFGTAIGQFRFVGFIEGLSLIILLFIAMPLKYWAGFSEAVTIAGTLHGMLFIIYLAMITYVTFKIRWSFLWVTSAVAVAFIPFGNLLLDTRLRKAQFKRA</sequence>
<name>A0A7C8GU73_9BACI</name>
<keyword evidence="2" id="KW-1003">Cell membrane</keyword>
<evidence type="ECO:0000256" key="2">
    <source>
        <dbReference type="ARBA" id="ARBA00022475"/>
    </source>
</evidence>
<keyword evidence="4 6" id="KW-1133">Transmembrane helix</keyword>
<comment type="caution">
    <text evidence="8">The sequence shown here is derived from an EMBL/GenBank/DDBJ whole genome shotgun (WGS) entry which is preliminary data.</text>
</comment>
<evidence type="ECO:0000256" key="5">
    <source>
        <dbReference type="ARBA" id="ARBA00023136"/>
    </source>
</evidence>
<keyword evidence="9" id="KW-1185">Reference proteome</keyword>